<dbReference type="EMBL" id="AAXF02000054">
    <property type="protein sequence ID" value="EDO09203.1"/>
    <property type="molecule type" value="Genomic_DNA"/>
</dbReference>
<evidence type="ECO:0000313" key="1">
    <source>
        <dbReference type="EMBL" id="EDO09203.1"/>
    </source>
</evidence>
<dbReference type="AlphaFoldDB" id="A0AAN3A3M5"/>
<protein>
    <submittedName>
        <fullName evidence="1">Uncharacterized protein</fullName>
    </submittedName>
</protein>
<comment type="caution">
    <text evidence="1">The sequence shown here is derived from an EMBL/GenBank/DDBJ whole genome shotgun (WGS) entry which is preliminary data.</text>
</comment>
<evidence type="ECO:0000313" key="2">
    <source>
        <dbReference type="Proteomes" id="UP000005475"/>
    </source>
</evidence>
<reference evidence="1 2" key="1">
    <citation type="submission" date="2007-03" db="EMBL/GenBank/DDBJ databases">
        <authorList>
            <person name="Fulton L."/>
            <person name="Clifton S."/>
            <person name="Fulton B."/>
            <person name="Xu J."/>
            <person name="Minx P."/>
            <person name="Pepin K.H."/>
            <person name="Johnson M."/>
            <person name="Thiruvilangam P."/>
            <person name="Bhonagiri V."/>
            <person name="Nash W.E."/>
            <person name="Mardis E.R."/>
            <person name="Wilson R.K."/>
        </authorList>
    </citation>
    <scope>NUCLEOTIDE SEQUENCE [LARGE SCALE GENOMIC DNA]</scope>
    <source>
        <strain evidence="2">ATCC 8483 / DSM 1896 / JCM 5824 / BCRC 10623 / CCUG 4943 / NCTC 11153</strain>
    </source>
</reference>
<name>A0AAN3A3M5_BACO1</name>
<organism evidence="1 2">
    <name type="scientific">Bacteroides ovatus (strain ATCC 8483 / DSM 1896 / JCM 5824 / BCRC 10623 / CCUG 4943 / NCTC 11153)</name>
    <dbReference type="NCBI Taxonomy" id="411476"/>
    <lineage>
        <taxon>Bacteria</taxon>
        <taxon>Pseudomonadati</taxon>
        <taxon>Bacteroidota</taxon>
        <taxon>Bacteroidia</taxon>
        <taxon>Bacteroidales</taxon>
        <taxon>Bacteroidaceae</taxon>
        <taxon>Bacteroides</taxon>
    </lineage>
</organism>
<sequence length="35" mass="3854">MYFSIRKPCLSGPSFVKCEVDINKNSGKVSSFPTS</sequence>
<reference evidence="2" key="2">
    <citation type="submission" date="2007-04" db="EMBL/GenBank/DDBJ databases">
        <title>Draft genome sequence of Bacteroides ovatus (ATCC 8483).</title>
        <authorList>
            <person name="Sudarsanam P."/>
            <person name="Ley R."/>
            <person name="Guruge J."/>
            <person name="Turnbaugh P.J."/>
            <person name="Mahowald M."/>
            <person name="Liep D."/>
            <person name="Gordon J."/>
        </authorList>
    </citation>
    <scope>NUCLEOTIDE SEQUENCE [LARGE SCALE GENOMIC DNA]</scope>
    <source>
        <strain evidence="2">ATCC 8483 / DSM 1896 / JCM 5824 / BCRC 10623 / CCUG 4943 / NCTC 11153</strain>
    </source>
</reference>
<proteinExistence type="predicted"/>
<gene>
    <name evidence="1" type="ORF">BACOVA_05061</name>
</gene>
<accession>A0AAN3A3M5</accession>
<dbReference type="Proteomes" id="UP000005475">
    <property type="component" value="Unassembled WGS sequence"/>
</dbReference>